<evidence type="ECO:0000256" key="1">
    <source>
        <dbReference type="ARBA" id="ARBA00004141"/>
    </source>
</evidence>
<gene>
    <name evidence="8" type="ORF">SAPIO_CDS10513</name>
</gene>
<proteinExistence type="predicted"/>
<keyword evidence="5 6" id="KW-0472">Membrane</keyword>
<evidence type="ECO:0000256" key="5">
    <source>
        <dbReference type="ARBA" id="ARBA00023136"/>
    </source>
</evidence>
<dbReference type="OMA" id="CYFAVHV"/>
<name>A0A084FVK8_PSEDA</name>
<comment type="caution">
    <text evidence="8">The sequence shown here is derived from an EMBL/GenBank/DDBJ whole genome shotgun (WGS) entry which is preliminary data.</text>
</comment>
<dbReference type="InterPro" id="IPR011701">
    <property type="entry name" value="MFS"/>
</dbReference>
<sequence>MLEETEKRVAAATKTLAEPVGAPESDIIKEFKSHGTVDHVEDGKANGKYGKYRAAGLSEDDAAFLAGFSPAQERSIYRKIDFRVVPLLSLLYLISHLDRANIGNAKIEGLEKSLGMTGSDYNVAVSVFFIPYILCEVPSNIILAKFKRPSLYVGMIVVAWGTVVTFTGLVQNLAGICVTRFLVGMFEAGFFPGSIWLISQWYPPQKTQARTAIFYLSSAASGAFSGLLAAAIAQMDGVGGYEGWRWIFILEGILSVTFGVAALLFLPDTPALSGRWLKPEEQRFLNLMHWATRGDNKQEVDEGRKKTPFRWSILKQVVTDPHLYLQALVQASNTVPNNGLKFTMPQIIRNMGFTSTRAQLLSAPPYFSGAIAAVISSIWADRHSRRMPPILLFQGLVIIAMAVLFRYASNIDTQVALCYSMVVLACIGVYPIVPGVNAWTINNLAGPEKRSMGIAFVVTMTNIGGFVGSWTFLDNEAPEYPTGFGTSLAFAAAGMGAALLVEYLYMRHNKRWEGVSREHIESTYTPEQLDKMGDRSPLFRYGL</sequence>
<dbReference type="HOGENOM" id="CLU_001265_0_1_1"/>
<dbReference type="VEuPathDB" id="FungiDB:SAPIO_CDS10513"/>
<keyword evidence="9" id="KW-1185">Reference proteome</keyword>
<evidence type="ECO:0000256" key="2">
    <source>
        <dbReference type="ARBA" id="ARBA00022448"/>
    </source>
</evidence>
<evidence type="ECO:0000259" key="7">
    <source>
        <dbReference type="PROSITE" id="PS50850"/>
    </source>
</evidence>
<dbReference type="Gene3D" id="1.20.1250.20">
    <property type="entry name" value="MFS general substrate transporter like domains"/>
    <property type="match status" value="2"/>
</dbReference>
<dbReference type="PROSITE" id="PS50850">
    <property type="entry name" value="MFS"/>
    <property type="match status" value="1"/>
</dbReference>
<comment type="subcellular location">
    <subcellularLocation>
        <location evidence="1">Membrane</location>
        <topology evidence="1">Multi-pass membrane protein</topology>
    </subcellularLocation>
</comment>
<evidence type="ECO:0000256" key="6">
    <source>
        <dbReference type="SAM" id="Phobius"/>
    </source>
</evidence>
<dbReference type="PANTHER" id="PTHR43791">
    <property type="entry name" value="PERMEASE-RELATED"/>
    <property type="match status" value="1"/>
</dbReference>
<feature type="transmembrane region" description="Helical" evidence="6">
    <location>
        <begin position="454"/>
        <end position="472"/>
    </location>
</feature>
<dbReference type="AlphaFoldDB" id="A0A084FVK8"/>
<dbReference type="SUPFAM" id="SSF103473">
    <property type="entry name" value="MFS general substrate transporter"/>
    <property type="match status" value="1"/>
</dbReference>
<dbReference type="GeneID" id="27719717"/>
<dbReference type="GO" id="GO:0016020">
    <property type="term" value="C:membrane"/>
    <property type="evidence" value="ECO:0007669"/>
    <property type="project" value="UniProtKB-SubCell"/>
</dbReference>
<reference evidence="8 9" key="1">
    <citation type="journal article" date="2014" name="Genome Announc.">
        <title>Draft genome sequence of the pathogenic fungus Scedosporium apiospermum.</title>
        <authorList>
            <person name="Vandeputte P."/>
            <person name="Ghamrawi S."/>
            <person name="Rechenmann M."/>
            <person name="Iltis A."/>
            <person name="Giraud S."/>
            <person name="Fleury M."/>
            <person name="Thornton C."/>
            <person name="Delhaes L."/>
            <person name="Meyer W."/>
            <person name="Papon N."/>
            <person name="Bouchara J.P."/>
        </authorList>
    </citation>
    <scope>NUCLEOTIDE SEQUENCE [LARGE SCALE GENOMIC DNA]</scope>
    <source>
        <strain evidence="8 9">IHEM 14462</strain>
    </source>
</reference>
<feature type="transmembrane region" description="Helical" evidence="6">
    <location>
        <begin position="150"/>
        <end position="169"/>
    </location>
</feature>
<dbReference type="GO" id="GO:0022857">
    <property type="term" value="F:transmembrane transporter activity"/>
    <property type="evidence" value="ECO:0007669"/>
    <property type="project" value="InterPro"/>
</dbReference>
<feature type="transmembrane region" description="Helical" evidence="6">
    <location>
        <begin position="181"/>
        <end position="199"/>
    </location>
</feature>
<accession>A0A084FVK8</accession>
<evidence type="ECO:0000313" key="9">
    <source>
        <dbReference type="Proteomes" id="UP000028545"/>
    </source>
</evidence>
<feature type="transmembrane region" description="Helical" evidence="6">
    <location>
        <begin position="484"/>
        <end position="505"/>
    </location>
</feature>
<dbReference type="PANTHER" id="PTHR43791:SF54">
    <property type="entry name" value="MAJOR FACILITATOR SUPERFAMILY (MFS) PROFILE DOMAIN-CONTAINING PROTEIN-RELATED"/>
    <property type="match status" value="1"/>
</dbReference>
<dbReference type="FunFam" id="1.20.1250.20:FF:000034">
    <property type="entry name" value="MFS general substrate transporter"/>
    <property type="match status" value="1"/>
</dbReference>
<feature type="transmembrane region" description="Helical" evidence="6">
    <location>
        <begin position="244"/>
        <end position="266"/>
    </location>
</feature>
<protein>
    <recommendedName>
        <fullName evidence="7">Major facilitator superfamily (MFS) profile domain-containing protein</fullName>
    </recommendedName>
</protein>
<keyword evidence="2" id="KW-0813">Transport</keyword>
<dbReference type="Pfam" id="PF07690">
    <property type="entry name" value="MFS_1"/>
    <property type="match status" value="1"/>
</dbReference>
<dbReference type="RefSeq" id="XP_016638919.1">
    <property type="nucleotide sequence ID" value="XM_016784093.1"/>
</dbReference>
<evidence type="ECO:0000313" key="8">
    <source>
        <dbReference type="EMBL" id="KEZ39120.1"/>
    </source>
</evidence>
<dbReference type="OrthoDB" id="2962993at2759"/>
<keyword evidence="4 6" id="KW-1133">Transmembrane helix</keyword>
<feature type="transmembrane region" description="Helical" evidence="6">
    <location>
        <begin position="390"/>
        <end position="408"/>
    </location>
</feature>
<dbReference type="Proteomes" id="UP000028545">
    <property type="component" value="Unassembled WGS sequence"/>
</dbReference>
<dbReference type="InterPro" id="IPR036259">
    <property type="entry name" value="MFS_trans_sf"/>
</dbReference>
<feature type="transmembrane region" description="Helical" evidence="6">
    <location>
        <begin position="123"/>
        <end position="143"/>
    </location>
</feature>
<feature type="transmembrane region" description="Helical" evidence="6">
    <location>
        <begin position="414"/>
        <end position="433"/>
    </location>
</feature>
<keyword evidence="3 6" id="KW-0812">Transmembrane</keyword>
<feature type="domain" description="Major facilitator superfamily (MFS) profile" evidence="7">
    <location>
        <begin position="84"/>
        <end position="510"/>
    </location>
</feature>
<dbReference type="InterPro" id="IPR020846">
    <property type="entry name" value="MFS_dom"/>
</dbReference>
<dbReference type="FunFam" id="1.20.1250.20:FF:000013">
    <property type="entry name" value="MFS general substrate transporter"/>
    <property type="match status" value="1"/>
</dbReference>
<evidence type="ECO:0000256" key="3">
    <source>
        <dbReference type="ARBA" id="ARBA00022692"/>
    </source>
</evidence>
<dbReference type="KEGG" id="sapo:SAPIO_CDS10513"/>
<feature type="transmembrane region" description="Helical" evidence="6">
    <location>
        <begin position="211"/>
        <end position="232"/>
    </location>
</feature>
<organism evidence="8 9">
    <name type="scientific">Pseudallescheria apiosperma</name>
    <name type="common">Scedosporium apiospermum</name>
    <dbReference type="NCBI Taxonomy" id="563466"/>
    <lineage>
        <taxon>Eukaryota</taxon>
        <taxon>Fungi</taxon>
        <taxon>Dikarya</taxon>
        <taxon>Ascomycota</taxon>
        <taxon>Pezizomycotina</taxon>
        <taxon>Sordariomycetes</taxon>
        <taxon>Hypocreomycetidae</taxon>
        <taxon>Microascales</taxon>
        <taxon>Microascaceae</taxon>
        <taxon>Scedosporium</taxon>
    </lineage>
</organism>
<dbReference type="EMBL" id="JOWA01000165">
    <property type="protein sequence ID" value="KEZ39120.1"/>
    <property type="molecule type" value="Genomic_DNA"/>
</dbReference>
<evidence type="ECO:0000256" key="4">
    <source>
        <dbReference type="ARBA" id="ARBA00022989"/>
    </source>
</evidence>